<keyword evidence="3 5" id="KW-1133">Transmembrane helix</keyword>
<keyword evidence="7" id="KW-0675">Receptor</keyword>
<dbReference type="CDD" id="cd14978">
    <property type="entry name" value="7tmA_FMRFamide_R-like"/>
    <property type="match status" value="1"/>
</dbReference>
<dbReference type="SUPFAM" id="SSF81321">
    <property type="entry name" value="Family A G protein-coupled receptor-like"/>
    <property type="match status" value="1"/>
</dbReference>
<dbReference type="EMBL" id="KE124828">
    <property type="protein sequence ID" value="EPB77783.1"/>
    <property type="molecule type" value="Genomic_DNA"/>
</dbReference>
<evidence type="ECO:0000259" key="6">
    <source>
        <dbReference type="PROSITE" id="PS50262"/>
    </source>
</evidence>
<evidence type="ECO:0000256" key="1">
    <source>
        <dbReference type="ARBA" id="ARBA00004370"/>
    </source>
</evidence>
<protein>
    <submittedName>
        <fullName evidence="7">7 transmembrane receptor</fullName>
    </submittedName>
</protein>
<dbReference type="PROSITE" id="PS50262">
    <property type="entry name" value="G_PROTEIN_RECEP_F1_2"/>
    <property type="match status" value="1"/>
</dbReference>
<organism evidence="7 8">
    <name type="scientific">Ancylostoma ceylanicum</name>
    <dbReference type="NCBI Taxonomy" id="53326"/>
    <lineage>
        <taxon>Eukaryota</taxon>
        <taxon>Metazoa</taxon>
        <taxon>Ecdysozoa</taxon>
        <taxon>Nematoda</taxon>
        <taxon>Chromadorea</taxon>
        <taxon>Rhabditida</taxon>
        <taxon>Rhabditina</taxon>
        <taxon>Rhabditomorpha</taxon>
        <taxon>Strongyloidea</taxon>
        <taxon>Ancylostomatidae</taxon>
        <taxon>Ancylostomatinae</taxon>
        <taxon>Ancylostoma</taxon>
    </lineage>
</organism>
<dbReference type="GO" id="GO:0004930">
    <property type="term" value="F:G protein-coupled receptor activity"/>
    <property type="evidence" value="ECO:0007669"/>
    <property type="project" value="InterPro"/>
</dbReference>
<feature type="transmembrane region" description="Helical" evidence="5">
    <location>
        <begin position="151"/>
        <end position="169"/>
    </location>
</feature>
<dbReference type="InterPro" id="IPR000276">
    <property type="entry name" value="GPCR_Rhodpsn"/>
</dbReference>
<dbReference type="PANTHER" id="PTHR46895">
    <property type="entry name" value="PROTEIN CBG20548-RELATED"/>
    <property type="match status" value="1"/>
</dbReference>
<feature type="transmembrane region" description="Helical" evidence="5">
    <location>
        <begin position="108"/>
        <end position="130"/>
    </location>
</feature>
<evidence type="ECO:0000256" key="5">
    <source>
        <dbReference type="SAM" id="Phobius"/>
    </source>
</evidence>
<name>A0A0D6M2S7_9BILA</name>
<proteinExistence type="predicted"/>
<dbReference type="Pfam" id="PF00001">
    <property type="entry name" value="7tm_1"/>
    <property type="match status" value="1"/>
</dbReference>
<evidence type="ECO:0000256" key="4">
    <source>
        <dbReference type="ARBA" id="ARBA00023136"/>
    </source>
</evidence>
<dbReference type="AlphaFoldDB" id="A0A0D6M2S7"/>
<comment type="subcellular location">
    <subcellularLocation>
        <location evidence="1">Membrane</location>
    </subcellularLocation>
</comment>
<feature type="domain" description="G-protein coupled receptors family 1 profile" evidence="6">
    <location>
        <begin position="47"/>
        <end position="326"/>
    </location>
</feature>
<feature type="transmembrane region" description="Helical" evidence="5">
    <location>
        <begin position="68"/>
        <end position="88"/>
    </location>
</feature>
<dbReference type="GO" id="GO:0016020">
    <property type="term" value="C:membrane"/>
    <property type="evidence" value="ECO:0007669"/>
    <property type="project" value="UniProtKB-SubCell"/>
</dbReference>
<gene>
    <name evidence="7" type="ORF">ANCCEY_03136</name>
</gene>
<evidence type="ECO:0000256" key="2">
    <source>
        <dbReference type="ARBA" id="ARBA00022692"/>
    </source>
</evidence>
<evidence type="ECO:0000256" key="3">
    <source>
        <dbReference type="ARBA" id="ARBA00022989"/>
    </source>
</evidence>
<feature type="transmembrane region" description="Helical" evidence="5">
    <location>
        <begin position="35"/>
        <end position="56"/>
    </location>
</feature>
<dbReference type="Gene3D" id="1.20.1070.10">
    <property type="entry name" value="Rhodopsin 7-helix transmembrane proteins"/>
    <property type="match status" value="1"/>
</dbReference>
<keyword evidence="4 5" id="KW-0472">Membrane</keyword>
<keyword evidence="2 5" id="KW-0812">Transmembrane</keyword>
<feature type="transmembrane region" description="Helical" evidence="5">
    <location>
        <begin position="274"/>
        <end position="294"/>
    </location>
</feature>
<dbReference type="Proteomes" id="UP000054495">
    <property type="component" value="Unassembled WGS sequence"/>
</dbReference>
<feature type="transmembrane region" description="Helical" evidence="5">
    <location>
        <begin position="306"/>
        <end position="328"/>
    </location>
</feature>
<accession>A0A0D6M2S7</accession>
<keyword evidence="8" id="KW-1185">Reference proteome</keyword>
<evidence type="ECO:0000313" key="7">
    <source>
        <dbReference type="EMBL" id="EPB77783.1"/>
    </source>
</evidence>
<evidence type="ECO:0000313" key="8">
    <source>
        <dbReference type="Proteomes" id="UP000054495"/>
    </source>
</evidence>
<sequence length="399" mass="44776">MGTAGKMNATQLSQRCFSEDKLVLMTEMDKRINQMLFPVQFLVTVVGNSLTMSVLLSAHMKNRANHLLAFLALCDILVFVMMFPHYLAALDVFASNSQFRMVHFHTKVHFGALSNWFSAAAIWFVLAVSVERLLIIKFPFRSLDSYNSRQILLISIAILVATFFLTSYHHVSHTCRTFLVCSGSQVIGACYDNARDMWGKRPNPTSALTKQWIGASVYLNAIFAVLLPVFAVAVLNISLVKLLKKRNTQELLVHCVSANPSAVQEQERKMTHTVLAIITCFSLTQGPSAIVYMFQKLHQPSSTLQIASIVANQLVLTGKMLNIVMFCMTSSTFRRKLLQTCKRWTYTAVYCDRKVPLLSLSVEIRGDSEDVASVLTKQSRATLVDSFGNVREKAVDRRV</sequence>
<dbReference type="PRINTS" id="PR00237">
    <property type="entry name" value="GPCRRHODOPSN"/>
</dbReference>
<dbReference type="InterPro" id="IPR017452">
    <property type="entry name" value="GPCR_Rhodpsn_7TM"/>
</dbReference>
<feature type="transmembrane region" description="Helical" evidence="5">
    <location>
        <begin position="217"/>
        <end position="239"/>
    </location>
</feature>
<dbReference type="PANTHER" id="PTHR46895:SF7">
    <property type="entry name" value="G-PROTEIN COUPLED RECEPTORS FAMILY 1 PROFILE DOMAIN-CONTAINING PROTEIN"/>
    <property type="match status" value="1"/>
</dbReference>
<reference evidence="7 8" key="1">
    <citation type="submission" date="2013-05" db="EMBL/GenBank/DDBJ databases">
        <title>Draft genome of the parasitic nematode Anyclostoma ceylanicum.</title>
        <authorList>
            <person name="Mitreva M."/>
        </authorList>
    </citation>
    <scope>NUCLEOTIDE SEQUENCE [LARGE SCALE GENOMIC DNA]</scope>
</reference>